<proteinExistence type="predicted"/>
<evidence type="ECO:0000313" key="2">
    <source>
        <dbReference type="EMBL" id="KAF7314129.1"/>
    </source>
</evidence>
<organism evidence="2 3">
    <name type="scientific">Mycena chlorophos</name>
    <name type="common">Agaric fungus</name>
    <name type="synonym">Agaricus chlorophos</name>
    <dbReference type="NCBI Taxonomy" id="658473"/>
    <lineage>
        <taxon>Eukaryota</taxon>
        <taxon>Fungi</taxon>
        <taxon>Dikarya</taxon>
        <taxon>Basidiomycota</taxon>
        <taxon>Agaricomycotina</taxon>
        <taxon>Agaricomycetes</taxon>
        <taxon>Agaricomycetidae</taxon>
        <taxon>Agaricales</taxon>
        <taxon>Marasmiineae</taxon>
        <taxon>Mycenaceae</taxon>
        <taxon>Mycena</taxon>
    </lineage>
</organism>
<evidence type="ECO:0000256" key="1">
    <source>
        <dbReference type="SAM" id="MobiDB-lite"/>
    </source>
</evidence>
<dbReference type="OrthoDB" id="2506088at2759"/>
<keyword evidence="3" id="KW-1185">Reference proteome</keyword>
<feature type="compositionally biased region" description="Basic residues" evidence="1">
    <location>
        <begin position="1118"/>
        <end position="1139"/>
    </location>
</feature>
<name>A0A8H6WCZ4_MYCCL</name>
<sequence length="1139" mass="127419">MDDFRYVADELAQRDIRQRQLEEQKRSELTAGDLKAEFQRILGDALARDERGEGDDGDEELEQELTDCEDDDMCIEVDDNPACFPYPNRTVMLLDVADNLGRCRFTGAQMAIILHLLKQLGARDVPSFKSLRKIQRKIHDECGDQPTRIESSLGNIFYANDIRAGIARDFANPLVAPHLHLYPEEVGKRPTSERWQADRLFEYTPDELTPMFSNGQRRWWINEVAMLDNGQFVIPTTWIIRDGKLTSDALRVSRNNGVWDTTGEHLRIGADDLALDFDDLLAQHGPELAWTERSKPFLQPMPNPQRALSGNRDLYVVGVSVWIDDVSGNRSKQYNKFLMMLGQNTALPGQLLKQEFHVHYMAASPNASTAEFSAALRDTIRTTEVEPVVCFNAQTKREAAFVLRVVDEDGDNPQQSDEASHIGCTANKPCRKCQWGGPQKEKETAKTYHEAHEPGLVRTAEGIRAELEHQIGMAIDGKSANALENRQKETGTKDKLAQYWIEQIIDRVAAAKAQDPERSAGDISREVREWLDAQPGDKMNPLLDIAGLDPARDTPVEILHTILLGVVRYVWHFLQTKQWSDEDRHLLAIRLQSTDISAMNIPPIRAAYMMQYRNNLIGKHFKTIMQALVFHVHDLCTPEQFRLVKATADLGAWVWVPVIDNMPAYIAQLKTAIANVLDAWDSVDSLRIIVKIKLHLLAHLPEDVERYGPAVRFATETQEGYNAIFRMCSINGNNQAPSRDIAVKFASMDCVKHLLSGGFWWSASRNEWLQAGVEARKLVQHDAVLQRHLGWAAASTPEPGFVRLLGAKTHPAIQWRATKAKEYWIGAGAPEPRSLWRNGLYVVAQSGDCVKLGGWVFVRDADERPVLGRVAEIVAASKVSFVVVERFICTDIRHPEFDWPIVRRPNGKEIIEGARSFLVVKGSDIRFGCSVQHDCRTQGCRPSVIGKQRQEREETTHDIHLIKHDDDEHFVLNLGAIHNFVELTRTLPAELYKLKPLQADRLAFHTSIANQAHSARSAARAKTAEKRAATAAAKKARAAEAAEAAAAAEAEARKAAAIAAGASEEIPEEGEPEVVTGNASGVGDGAGDEPDAGDPMQDEDPLLSDPEGDDEDDYVPSKGKRKRPPPRIQPRRGKRARVE</sequence>
<reference evidence="2" key="1">
    <citation type="submission" date="2020-05" db="EMBL/GenBank/DDBJ databases">
        <title>Mycena genomes resolve the evolution of fungal bioluminescence.</title>
        <authorList>
            <person name="Tsai I.J."/>
        </authorList>
    </citation>
    <scope>NUCLEOTIDE SEQUENCE</scope>
    <source>
        <strain evidence="2">110903Hualien_Pintung</strain>
    </source>
</reference>
<dbReference type="AlphaFoldDB" id="A0A8H6WCZ4"/>
<dbReference type="EMBL" id="JACAZE010000006">
    <property type="protein sequence ID" value="KAF7314129.1"/>
    <property type="molecule type" value="Genomic_DNA"/>
</dbReference>
<evidence type="ECO:0000313" key="3">
    <source>
        <dbReference type="Proteomes" id="UP000613580"/>
    </source>
</evidence>
<dbReference type="Proteomes" id="UP000613580">
    <property type="component" value="Unassembled WGS sequence"/>
</dbReference>
<gene>
    <name evidence="2" type="ORF">HMN09_00572000</name>
</gene>
<dbReference type="PANTHER" id="PTHR31912:SF34">
    <property type="entry name" value="NOTOCHORD-RELATED PROTEIN"/>
    <property type="match status" value="1"/>
</dbReference>
<feature type="region of interest" description="Disordered" evidence="1">
    <location>
        <begin position="1059"/>
        <end position="1139"/>
    </location>
</feature>
<protein>
    <submittedName>
        <fullName evidence="2">Uncharacterized protein</fullName>
    </submittedName>
</protein>
<dbReference type="PANTHER" id="PTHR31912">
    <property type="entry name" value="IP13529P"/>
    <property type="match status" value="1"/>
</dbReference>
<accession>A0A8H6WCZ4</accession>
<comment type="caution">
    <text evidence="2">The sequence shown here is derived from an EMBL/GenBank/DDBJ whole genome shotgun (WGS) entry which is preliminary data.</text>
</comment>
<feature type="compositionally biased region" description="Acidic residues" evidence="1">
    <location>
        <begin position="1086"/>
        <end position="1114"/>
    </location>
</feature>